<dbReference type="AlphaFoldDB" id="A0A915Z2R9"/>
<dbReference type="Proteomes" id="UP000684084">
    <property type="component" value="Unassembled WGS sequence"/>
</dbReference>
<accession>A0A915Z2R9</accession>
<dbReference type="EMBL" id="CAGKOT010000015">
    <property type="protein sequence ID" value="CAB5360274.1"/>
    <property type="molecule type" value="Genomic_DNA"/>
</dbReference>
<comment type="caution">
    <text evidence="1">The sequence shown here is derived from an EMBL/GenBank/DDBJ whole genome shotgun (WGS) entry which is preliminary data.</text>
</comment>
<organism evidence="1 2">
    <name type="scientific">Rhizophagus irregularis</name>
    <dbReference type="NCBI Taxonomy" id="588596"/>
    <lineage>
        <taxon>Eukaryota</taxon>
        <taxon>Fungi</taxon>
        <taxon>Fungi incertae sedis</taxon>
        <taxon>Mucoromycota</taxon>
        <taxon>Glomeromycotina</taxon>
        <taxon>Glomeromycetes</taxon>
        <taxon>Glomerales</taxon>
        <taxon>Glomeraceae</taxon>
        <taxon>Rhizophagus</taxon>
    </lineage>
</organism>
<evidence type="ECO:0000313" key="1">
    <source>
        <dbReference type="EMBL" id="CAB5360274.1"/>
    </source>
</evidence>
<reference evidence="1" key="1">
    <citation type="submission" date="2020-05" db="EMBL/GenBank/DDBJ databases">
        <authorList>
            <person name="Rincon C."/>
            <person name="Sanders R I."/>
            <person name="Robbins C."/>
            <person name="Chaturvedi A."/>
        </authorList>
    </citation>
    <scope>NUCLEOTIDE SEQUENCE</scope>
    <source>
        <strain evidence="1">CHB12</strain>
    </source>
</reference>
<protein>
    <submittedName>
        <fullName evidence="1">Uncharacterized protein</fullName>
    </submittedName>
</protein>
<name>A0A915Z2R9_9GLOM</name>
<evidence type="ECO:0000313" key="2">
    <source>
        <dbReference type="Proteomes" id="UP000684084"/>
    </source>
</evidence>
<dbReference type="OrthoDB" id="10313166at2759"/>
<proteinExistence type="predicted"/>
<dbReference type="VEuPathDB" id="FungiDB:RhiirFUN_011695"/>
<gene>
    <name evidence="1" type="ORF">CHRIB12_LOCUS8107</name>
</gene>
<sequence length="107" mass="11866">MGLFARVSFRLNCSDNSTAFAFGGGNNGGRGHREVGRVGRGIKQKLEKFRYFYTKTQKIVIDSIELKSHQEMKLDLLENKTPKVSSKTRNSLPVFTGSGAKLTLLNA</sequence>